<feature type="compositionally biased region" description="Basic and acidic residues" evidence="1">
    <location>
        <begin position="106"/>
        <end position="117"/>
    </location>
</feature>
<feature type="region of interest" description="Disordered" evidence="1">
    <location>
        <begin position="233"/>
        <end position="253"/>
    </location>
</feature>
<feature type="domain" description="DUF6590" evidence="2">
    <location>
        <begin position="311"/>
        <end position="464"/>
    </location>
</feature>
<reference evidence="3 4" key="1">
    <citation type="submission" date="2016-05" db="EMBL/GenBank/DDBJ databases">
        <title>A degradative enzymes factory behind the ericoid mycorrhizal symbiosis.</title>
        <authorList>
            <consortium name="DOE Joint Genome Institute"/>
            <person name="Martino E."/>
            <person name="Morin E."/>
            <person name="Grelet G."/>
            <person name="Kuo A."/>
            <person name="Kohler A."/>
            <person name="Daghino S."/>
            <person name="Barry K."/>
            <person name="Choi C."/>
            <person name="Cichocki N."/>
            <person name="Clum A."/>
            <person name="Copeland A."/>
            <person name="Hainaut M."/>
            <person name="Haridas S."/>
            <person name="Labutti K."/>
            <person name="Lindquist E."/>
            <person name="Lipzen A."/>
            <person name="Khouja H.-R."/>
            <person name="Murat C."/>
            <person name="Ohm R."/>
            <person name="Olson A."/>
            <person name="Spatafora J."/>
            <person name="Veneault-Fourrey C."/>
            <person name="Henrissat B."/>
            <person name="Grigoriev I."/>
            <person name="Martin F."/>
            <person name="Perotto S."/>
        </authorList>
    </citation>
    <scope>NUCLEOTIDE SEQUENCE [LARGE SCALE GENOMIC DNA]</scope>
    <source>
        <strain evidence="3 4">UAMH 7357</strain>
    </source>
</reference>
<feature type="compositionally biased region" description="Polar residues" evidence="1">
    <location>
        <begin position="201"/>
        <end position="217"/>
    </location>
</feature>
<evidence type="ECO:0000256" key="1">
    <source>
        <dbReference type="SAM" id="MobiDB-lite"/>
    </source>
</evidence>
<protein>
    <recommendedName>
        <fullName evidence="2">DUF6590 domain-containing protein</fullName>
    </recommendedName>
</protein>
<feature type="region of interest" description="Disordered" evidence="1">
    <location>
        <begin position="1"/>
        <end position="20"/>
    </location>
</feature>
<feature type="region of interest" description="Disordered" evidence="1">
    <location>
        <begin position="106"/>
        <end position="221"/>
    </location>
</feature>
<keyword evidence="4" id="KW-1185">Reference proteome</keyword>
<sequence>MSTRSGRRSGKSKVSTRSDQWTEWTWDEAGGRYYRARLNSSGKWEYEYALPENTTPESTPRGAAIPGNAAAFPITSASSEYYENKDYDYQQSSQTFNEFNELSERFDQTSLNDERFQSIESECQDGYQRDGQHGSASSQPIPIPPSAWRQGCSTSDGYSSSGHSTIVGRQSSYSSGMSPLPPSGYSAADPSSYHPPAPAEQLSSSVSGNTGYGSTEPSMVDWQGIPVSRMGYSNPSRGYADSTPGYSNPGGGYSQNPQSFTNAQSETGNTYGASAATNSGALTPKPTHMTITGTSGSKEKLDPKFRLHSSSDFKPGHVFKVLWFEPLGETARSSTVTEVTDFSWQVGDGKFAERAHASIRRFVIVATDHGHSQCVPILTYHRQGTTKSGVKHEDHAIIYTGGTPPKLLEGEAELRLRPIRVIPKTPRDKLEKQSRINYAKIYTVEHNVKVLFIGHVDPKCQHRLIVDFDATWQKKRQIDPYQQEYSASNAADSYAEEDY</sequence>
<dbReference type="Pfam" id="PF20233">
    <property type="entry name" value="DUF6590"/>
    <property type="match status" value="1"/>
</dbReference>
<dbReference type="AlphaFoldDB" id="A0A2J6PQM4"/>
<evidence type="ECO:0000313" key="4">
    <source>
        <dbReference type="Proteomes" id="UP000235672"/>
    </source>
</evidence>
<dbReference type="PANTHER" id="PTHR35391">
    <property type="entry name" value="C2H2-TYPE DOMAIN-CONTAINING PROTEIN-RELATED"/>
    <property type="match status" value="1"/>
</dbReference>
<dbReference type="Proteomes" id="UP000235672">
    <property type="component" value="Unassembled WGS sequence"/>
</dbReference>
<gene>
    <name evidence="3" type="ORF">NA56DRAFT_731206</name>
</gene>
<accession>A0A2J6PQM4</accession>
<feature type="compositionally biased region" description="Basic residues" evidence="1">
    <location>
        <begin position="1"/>
        <end position="11"/>
    </location>
</feature>
<dbReference type="PANTHER" id="PTHR35391:SF5">
    <property type="entry name" value="DUF6590 DOMAIN-CONTAINING PROTEIN"/>
    <property type="match status" value="1"/>
</dbReference>
<evidence type="ECO:0000259" key="2">
    <source>
        <dbReference type="Pfam" id="PF20233"/>
    </source>
</evidence>
<dbReference type="InterPro" id="IPR046497">
    <property type="entry name" value="DUF6590"/>
</dbReference>
<proteinExistence type="predicted"/>
<organism evidence="3 4">
    <name type="scientific">Hyaloscypha hepaticicola</name>
    <dbReference type="NCBI Taxonomy" id="2082293"/>
    <lineage>
        <taxon>Eukaryota</taxon>
        <taxon>Fungi</taxon>
        <taxon>Dikarya</taxon>
        <taxon>Ascomycota</taxon>
        <taxon>Pezizomycotina</taxon>
        <taxon>Leotiomycetes</taxon>
        <taxon>Helotiales</taxon>
        <taxon>Hyaloscyphaceae</taxon>
        <taxon>Hyaloscypha</taxon>
    </lineage>
</organism>
<name>A0A2J6PQM4_9HELO</name>
<feature type="compositionally biased region" description="Low complexity" evidence="1">
    <location>
        <begin position="151"/>
        <end position="164"/>
    </location>
</feature>
<evidence type="ECO:0000313" key="3">
    <source>
        <dbReference type="EMBL" id="PMD16324.1"/>
    </source>
</evidence>
<dbReference type="STRING" id="1745343.A0A2J6PQM4"/>
<dbReference type="OrthoDB" id="3559580at2759"/>
<feature type="compositionally biased region" description="Polar residues" evidence="1">
    <location>
        <begin position="167"/>
        <end position="177"/>
    </location>
</feature>
<dbReference type="EMBL" id="KZ613506">
    <property type="protein sequence ID" value="PMD16324.1"/>
    <property type="molecule type" value="Genomic_DNA"/>
</dbReference>